<evidence type="ECO:0000313" key="2">
    <source>
        <dbReference type="EMBL" id="CAE8625666.1"/>
    </source>
</evidence>
<proteinExistence type="predicted"/>
<dbReference type="PANTHER" id="PTHR31984:SF17">
    <property type="entry name" value="TRANSCRIPTIONAL REGULATOR"/>
    <property type="match status" value="1"/>
</dbReference>
<dbReference type="EMBL" id="CAJNNV010028760">
    <property type="protein sequence ID" value="CAE8625666.1"/>
    <property type="molecule type" value="Genomic_DNA"/>
</dbReference>
<dbReference type="AlphaFoldDB" id="A0A813GSK5"/>
<evidence type="ECO:0000256" key="1">
    <source>
        <dbReference type="SAM" id="SignalP"/>
    </source>
</evidence>
<gene>
    <name evidence="2" type="ORF">PGLA1383_LOCUS42648</name>
</gene>
<dbReference type="OMA" id="TAFNTRD"/>
<dbReference type="OrthoDB" id="434197at2759"/>
<keyword evidence="1" id="KW-0732">Signal</keyword>
<protein>
    <submittedName>
        <fullName evidence="2">Uncharacterized protein</fullName>
    </submittedName>
</protein>
<dbReference type="InterPro" id="IPR003774">
    <property type="entry name" value="AlgH-like"/>
</dbReference>
<reference evidence="2" key="1">
    <citation type="submission" date="2021-02" db="EMBL/GenBank/DDBJ databases">
        <authorList>
            <person name="Dougan E. K."/>
            <person name="Rhodes N."/>
            <person name="Thang M."/>
            <person name="Chan C."/>
        </authorList>
    </citation>
    <scope>NUCLEOTIDE SEQUENCE</scope>
</reference>
<feature type="chain" id="PRO_5032330000" evidence="1">
    <location>
        <begin position="29"/>
        <end position="254"/>
    </location>
</feature>
<accession>A0A813GSK5</accession>
<comment type="caution">
    <text evidence="2">The sequence shown here is derived from an EMBL/GenBank/DDBJ whole genome shotgun (WGS) entry which is preliminary data.</text>
</comment>
<dbReference type="PANTHER" id="PTHR31984">
    <property type="entry name" value="TRANSPORTER, PUTATIVE (DUF179)-RELATED"/>
    <property type="match status" value="1"/>
</dbReference>
<keyword evidence="3" id="KW-1185">Reference proteome</keyword>
<sequence length="254" mass="28261">MRAAARPTSRSVILLLVASLSGPPQLLWKWSFRQADRQPEVLVFSQGPLQLGRSILPTAGRWSSSAVARFAQDEDSSSETKDWREFRAKLVRSESVSEGREVESEGRQEPQEERGWAHATPVIETGSLLLSAPGDHFAINQQYFHKTMIFIVEHTADFTKGVILNRPTAFNTRDLESVLGGGLPDLSDDWNVWCGGDCQGLNRRIGEEQEGVAYFCLHTMERLASRSEEIIKGAFMIDLAEARKLVASGDADKD</sequence>
<dbReference type="SUPFAM" id="SSF143456">
    <property type="entry name" value="VC0467-like"/>
    <property type="match status" value="1"/>
</dbReference>
<name>A0A813GSK5_POLGL</name>
<evidence type="ECO:0000313" key="3">
    <source>
        <dbReference type="Proteomes" id="UP000654075"/>
    </source>
</evidence>
<dbReference type="Proteomes" id="UP000654075">
    <property type="component" value="Unassembled WGS sequence"/>
</dbReference>
<dbReference type="Pfam" id="PF02622">
    <property type="entry name" value="DUF179"/>
    <property type="match status" value="1"/>
</dbReference>
<dbReference type="Gene3D" id="3.40.1740.10">
    <property type="entry name" value="VC0467-like"/>
    <property type="match status" value="1"/>
</dbReference>
<feature type="signal peptide" evidence="1">
    <location>
        <begin position="1"/>
        <end position="28"/>
    </location>
</feature>
<feature type="non-terminal residue" evidence="2">
    <location>
        <position position="1"/>
    </location>
</feature>
<organism evidence="2 3">
    <name type="scientific">Polarella glacialis</name>
    <name type="common">Dinoflagellate</name>
    <dbReference type="NCBI Taxonomy" id="89957"/>
    <lineage>
        <taxon>Eukaryota</taxon>
        <taxon>Sar</taxon>
        <taxon>Alveolata</taxon>
        <taxon>Dinophyceae</taxon>
        <taxon>Suessiales</taxon>
        <taxon>Suessiaceae</taxon>
        <taxon>Polarella</taxon>
    </lineage>
</organism>